<reference evidence="12 13" key="1">
    <citation type="journal article" date="2007" name="Proc. Natl. Acad. Sci. U.S.A.">
        <title>The tiny eukaryote Ostreococcus provides genomic insights into the paradox of plankton speciation.</title>
        <authorList>
            <person name="Palenik B."/>
            <person name="Grimwood J."/>
            <person name="Aerts A."/>
            <person name="Rouze P."/>
            <person name="Salamov A."/>
            <person name="Putnam N."/>
            <person name="Dupont C."/>
            <person name="Jorgensen R."/>
            <person name="Derelle E."/>
            <person name="Rombauts S."/>
            <person name="Zhou K."/>
            <person name="Otillar R."/>
            <person name="Merchant S.S."/>
            <person name="Podell S."/>
            <person name="Gaasterland T."/>
            <person name="Napoli C."/>
            <person name="Gendler K."/>
            <person name="Manuell A."/>
            <person name="Tai V."/>
            <person name="Vallon O."/>
            <person name="Piganeau G."/>
            <person name="Jancek S."/>
            <person name="Heijde M."/>
            <person name="Jabbari K."/>
            <person name="Bowler C."/>
            <person name="Lohr M."/>
            <person name="Robbens S."/>
            <person name="Werner G."/>
            <person name="Dubchak I."/>
            <person name="Pazour G.J."/>
            <person name="Ren Q."/>
            <person name="Paulsen I."/>
            <person name="Delwiche C."/>
            <person name="Schmutz J."/>
            <person name="Rokhsar D."/>
            <person name="Van de Peer Y."/>
            <person name="Moreau H."/>
            <person name="Grigoriev I.V."/>
        </authorList>
    </citation>
    <scope>NUCLEOTIDE SEQUENCE [LARGE SCALE GENOMIC DNA]</scope>
    <source>
        <strain evidence="12 13">CCE9901</strain>
    </source>
</reference>
<keyword evidence="9" id="KW-0137">Centromere</keyword>
<dbReference type="GeneID" id="5006816"/>
<dbReference type="InterPro" id="IPR007128">
    <property type="entry name" value="PMF1/Nnf1"/>
</dbReference>
<dbReference type="KEGG" id="olu:OSTLU_29572"/>
<dbReference type="Gramene" id="ABP00916">
    <property type="protein sequence ID" value="ABP00916"/>
    <property type="gene ID" value="OSTLU_29572"/>
</dbReference>
<evidence type="ECO:0000256" key="6">
    <source>
        <dbReference type="ARBA" id="ARBA00022838"/>
    </source>
</evidence>
<dbReference type="OMA" id="CEARGIM"/>
<accession>A4SBD8</accession>
<organism evidence="12 13">
    <name type="scientific">Ostreococcus lucimarinus (strain CCE9901)</name>
    <dbReference type="NCBI Taxonomy" id="436017"/>
    <lineage>
        <taxon>Eukaryota</taxon>
        <taxon>Viridiplantae</taxon>
        <taxon>Chlorophyta</taxon>
        <taxon>Mamiellophyceae</taxon>
        <taxon>Mamiellales</taxon>
        <taxon>Bathycoccaceae</taxon>
        <taxon>Ostreococcus</taxon>
    </lineage>
</organism>
<feature type="region of interest" description="Disordered" evidence="11">
    <location>
        <begin position="176"/>
        <end position="203"/>
    </location>
</feature>
<dbReference type="HOGENOM" id="CLU_1429818_0_0_1"/>
<evidence type="ECO:0000256" key="10">
    <source>
        <dbReference type="SAM" id="Coils"/>
    </source>
</evidence>
<dbReference type="EMBL" id="CP000600">
    <property type="protein sequence ID" value="ABP00916.1"/>
    <property type="molecule type" value="Genomic_DNA"/>
</dbReference>
<evidence type="ECO:0000256" key="8">
    <source>
        <dbReference type="ARBA" id="ARBA00023306"/>
    </source>
</evidence>
<feature type="region of interest" description="Disordered" evidence="11">
    <location>
        <begin position="1"/>
        <end position="22"/>
    </location>
</feature>
<evidence type="ECO:0000313" key="12">
    <source>
        <dbReference type="EMBL" id="ABP00916.1"/>
    </source>
</evidence>
<evidence type="ECO:0000256" key="4">
    <source>
        <dbReference type="ARBA" id="ARBA00022618"/>
    </source>
</evidence>
<evidence type="ECO:0000256" key="2">
    <source>
        <dbReference type="ARBA" id="ARBA00004629"/>
    </source>
</evidence>
<evidence type="ECO:0000256" key="3">
    <source>
        <dbReference type="ARBA" id="ARBA00022454"/>
    </source>
</evidence>
<evidence type="ECO:0000313" key="13">
    <source>
        <dbReference type="Proteomes" id="UP000001568"/>
    </source>
</evidence>
<evidence type="ECO:0000256" key="9">
    <source>
        <dbReference type="ARBA" id="ARBA00023328"/>
    </source>
</evidence>
<name>A4SBD8_OSTLU</name>
<dbReference type="GO" id="GO:0007059">
    <property type="term" value="P:chromosome segregation"/>
    <property type="evidence" value="ECO:0007669"/>
    <property type="project" value="TreeGrafter"/>
</dbReference>
<keyword evidence="8" id="KW-0131">Cell cycle</keyword>
<sequence>MTATTTPDDAMEDARPSRDRGARVAELRASFESALRACAEPPTAQEFIRAFPGLNPAHHAALYDAYAEALRSVGRHAEEEFEAICEEESVEARLNAIDALCAERGVMDLDVASNAARVAYSGKSPDEVARNTRAEAKRKEAETLREEAAALEMAAQETIAALEAKREAVRAAATGLKTGTQGGDVVQDASTRWAARAPQPLKS</sequence>
<dbReference type="GO" id="GO:0051301">
    <property type="term" value="P:cell division"/>
    <property type="evidence" value="ECO:0007669"/>
    <property type="project" value="UniProtKB-KW"/>
</dbReference>
<dbReference type="OrthoDB" id="10480792at2759"/>
<comment type="subcellular location">
    <subcellularLocation>
        <location evidence="2">Chromosome</location>
        <location evidence="2">Centromere</location>
        <location evidence="2">Kinetochore</location>
    </subcellularLocation>
    <subcellularLocation>
        <location evidence="1">Nucleus</location>
    </subcellularLocation>
</comment>
<gene>
    <name evidence="12" type="ORF">OSTLU_29572</name>
</gene>
<feature type="coiled-coil region" evidence="10">
    <location>
        <begin position="131"/>
        <end position="165"/>
    </location>
</feature>
<dbReference type="PANTHER" id="PTHR15459:SF3">
    <property type="entry name" value="POLYAMINE-MODULATED FACTOR 1"/>
    <property type="match status" value="1"/>
</dbReference>
<keyword evidence="7" id="KW-0539">Nucleus</keyword>
<dbReference type="eggNOG" id="ENOG502R2UU">
    <property type="taxonomic scope" value="Eukaryota"/>
</dbReference>
<evidence type="ECO:0000256" key="5">
    <source>
        <dbReference type="ARBA" id="ARBA00022776"/>
    </source>
</evidence>
<dbReference type="Proteomes" id="UP000001568">
    <property type="component" value="Chromosome 20"/>
</dbReference>
<protein>
    <submittedName>
        <fullName evidence="12">Uncharacterized protein</fullName>
    </submittedName>
</protein>
<keyword evidence="3" id="KW-0158">Chromosome</keyword>
<keyword evidence="10" id="KW-0175">Coiled coil</keyword>
<dbReference type="Pfam" id="PF03980">
    <property type="entry name" value="Nnf1"/>
    <property type="match status" value="1"/>
</dbReference>
<keyword evidence="6" id="KW-0995">Kinetochore</keyword>
<evidence type="ECO:0000256" key="7">
    <source>
        <dbReference type="ARBA" id="ARBA00023242"/>
    </source>
</evidence>
<dbReference type="AlphaFoldDB" id="A4SBD8"/>
<dbReference type="GO" id="GO:0005634">
    <property type="term" value="C:nucleus"/>
    <property type="evidence" value="ECO:0007669"/>
    <property type="project" value="UniProtKB-SubCell"/>
</dbReference>
<proteinExistence type="predicted"/>
<keyword evidence="4" id="KW-0132">Cell division</keyword>
<dbReference type="GO" id="GO:0000444">
    <property type="term" value="C:MIS12/MIND type complex"/>
    <property type="evidence" value="ECO:0007669"/>
    <property type="project" value="InterPro"/>
</dbReference>
<evidence type="ECO:0000256" key="11">
    <source>
        <dbReference type="SAM" id="MobiDB-lite"/>
    </source>
</evidence>
<evidence type="ECO:0000256" key="1">
    <source>
        <dbReference type="ARBA" id="ARBA00004123"/>
    </source>
</evidence>
<dbReference type="PANTHER" id="PTHR15459">
    <property type="entry name" value="POLYAMINE-MODULATED FACTOR 1"/>
    <property type="match status" value="1"/>
</dbReference>
<feature type="compositionally biased region" description="Basic and acidic residues" evidence="11">
    <location>
        <begin position="12"/>
        <end position="22"/>
    </location>
</feature>
<keyword evidence="13" id="KW-1185">Reference proteome</keyword>
<dbReference type="RefSeq" id="XP_001422599.1">
    <property type="nucleotide sequence ID" value="XM_001422562.1"/>
</dbReference>
<keyword evidence="5" id="KW-0498">Mitosis</keyword>